<proteinExistence type="predicted"/>
<dbReference type="EnsemblMetazoa" id="OVOC165.1">
    <property type="protein sequence ID" value="OVOC165.1"/>
    <property type="gene ID" value="WBGene00236974"/>
</dbReference>
<dbReference type="EMBL" id="CMVM020000019">
    <property type="status" value="NOT_ANNOTATED_CDS"/>
    <property type="molecule type" value="Genomic_DNA"/>
</dbReference>
<name>A0A8R1TPH6_ONCVO</name>
<evidence type="ECO:0000313" key="2">
    <source>
        <dbReference type="Proteomes" id="UP000024404"/>
    </source>
</evidence>
<dbReference type="AlphaFoldDB" id="A0A8R1TPH6"/>
<organism evidence="1 2">
    <name type="scientific">Onchocerca volvulus</name>
    <dbReference type="NCBI Taxonomy" id="6282"/>
    <lineage>
        <taxon>Eukaryota</taxon>
        <taxon>Metazoa</taxon>
        <taxon>Ecdysozoa</taxon>
        <taxon>Nematoda</taxon>
        <taxon>Chromadorea</taxon>
        <taxon>Rhabditida</taxon>
        <taxon>Spirurina</taxon>
        <taxon>Spiruromorpha</taxon>
        <taxon>Filarioidea</taxon>
        <taxon>Onchocercidae</taxon>
        <taxon>Onchocerca</taxon>
    </lineage>
</organism>
<accession>A0A8R1TPH6</accession>
<protein>
    <submittedName>
        <fullName evidence="1">Uncharacterized protein</fullName>
    </submittedName>
</protein>
<reference evidence="2" key="1">
    <citation type="submission" date="2013-10" db="EMBL/GenBank/DDBJ databases">
        <title>Genome sequencing of Onchocerca volvulus.</title>
        <authorList>
            <person name="Cotton J."/>
            <person name="Tsai J."/>
            <person name="Stanley E."/>
            <person name="Tracey A."/>
            <person name="Holroyd N."/>
            <person name="Lustigman S."/>
            <person name="Berriman M."/>
        </authorList>
    </citation>
    <scope>NUCLEOTIDE SEQUENCE</scope>
</reference>
<dbReference type="Proteomes" id="UP000024404">
    <property type="component" value="Unassembled WGS sequence"/>
</dbReference>
<sequence>MNLVELKALSSAKSISRTLITHQLPHVKDSDIHRIDDNCFIIYSEKKDKSTRTTLVKISSINLDGVMITITGMLDKSCKQTGKKNAIHMDEYICSIKISAQLSLRFHL</sequence>
<evidence type="ECO:0000313" key="1">
    <source>
        <dbReference type="EnsemblMetazoa" id="OVOC165.1"/>
    </source>
</evidence>
<reference evidence="1" key="2">
    <citation type="submission" date="2022-06" db="UniProtKB">
        <authorList>
            <consortium name="EnsemblMetazoa"/>
        </authorList>
    </citation>
    <scope>IDENTIFICATION</scope>
</reference>
<keyword evidence="2" id="KW-1185">Reference proteome</keyword>